<keyword evidence="1" id="KW-0732">Signal</keyword>
<dbReference type="Proteomes" id="UP000293347">
    <property type="component" value="Unassembled WGS sequence"/>
</dbReference>
<dbReference type="Pfam" id="PF10988">
    <property type="entry name" value="DUF2807"/>
    <property type="match status" value="1"/>
</dbReference>
<evidence type="ECO:0000256" key="1">
    <source>
        <dbReference type="SAM" id="SignalP"/>
    </source>
</evidence>
<dbReference type="InterPro" id="IPR021255">
    <property type="entry name" value="DUF2807"/>
</dbReference>
<comment type="caution">
    <text evidence="3">The sequence shown here is derived from an EMBL/GenBank/DDBJ whole genome shotgun (WGS) entry which is preliminary data.</text>
</comment>
<gene>
    <name evidence="3" type="ORF">EZ437_04635</name>
</gene>
<evidence type="ECO:0000313" key="3">
    <source>
        <dbReference type="EMBL" id="TCD03262.1"/>
    </source>
</evidence>
<protein>
    <recommendedName>
        <fullName evidence="2">Putative auto-transporter adhesin head GIN domain-containing protein</fullName>
    </recommendedName>
</protein>
<name>A0A4R0NQC8_9SPHI</name>
<dbReference type="AlphaFoldDB" id="A0A4R0NQC8"/>
<evidence type="ECO:0000259" key="2">
    <source>
        <dbReference type="Pfam" id="PF10988"/>
    </source>
</evidence>
<dbReference type="RefSeq" id="WP_131593702.1">
    <property type="nucleotide sequence ID" value="NZ_SJSL01000001.1"/>
</dbReference>
<feature type="domain" description="Putative auto-transporter adhesin head GIN" evidence="2">
    <location>
        <begin position="52"/>
        <end position="182"/>
    </location>
</feature>
<dbReference type="Gene3D" id="2.160.20.120">
    <property type="match status" value="1"/>
</dbReference>
<sequence>MKTLTKTLFATVLTGIVLTSSAMTTFAAVNGNNNEINISTSIPQTSVNGVNRIWASGNVKVVLTQNEKEGITAGENFNAETTFIQRKGNTLYINSIEGRQVTINVSIKDLQRIEAAGSATVVTSNNFDVKYLQVFLSQDAKAKLNAMSGSLYTVVSDDATLKMSGSTDQHTLIASNMRNVRFDSFVSIKTDSRLAGPVVVKADSLSASIGK</sequence>
<feature type="chain" id="PRO_5020555226" description="Putative auto-transporter adhesin head GIN domain-containing protein" evidence="1">
    <location>
        <begin position="28"/>
        <end position="211"/>
    </location>
</feature>
<proteinExistence type="predicted"/>
<dbReference type="OrthoDB" id="761127at2"/>
<reference evidence="3 4" key="1">
    <citation type="submission" date="2019-02" db="EMBL/GenBank/DDBJ databases">
        <title>Pedobacter sp. RP-1-14 sp. nov., isolated from Arctic soil.</title>
        <authorList>
            <person name="Dahal R.H."/>
        </authorList>
    </citation>
    <scope>NUCLEOTIDE SEQUENCE [LARGE SCALE GENOMIC DNA]</scope>
    <source>
        <strain evidence="3 4">RP-1-14</strain>
    </source>
</reference>
<accession>A0A4R0NQC8</accession>
<evidence type="ECO:0000313" key="4">
    <source>
        <dbReference type="Proteomes" id="UP000293347"/>
    </source>
</evidence>
<organism evidence="3 4">
    <name type="scientific">Pedobacter psychroterrae</name>
    <dbReference type="NCBI Taxonomy" id="2530453"/>
    <lineage>
        <taxon>Bacteria</taxon>
        <taxon>Pseudomonadati</taxon>
        <taxon>Bacteroidota</taxon>
        <taxon>Sphingobacteriia</taxon>
        <taxon>Sphingobacteriales</taxon>
        <taxon>Sphingobacteriaceae</taxon>
        <taxon>Pedobacter</taxon>
    </lineage>
</organism>
<dbReference type="EMBL" id="SJSL01000001">
    <property type="protein sequence ID" value="TCD03262.1"/>
    <property type="molecule type" value="Genomic_DNA"/>
</dbReference>
<feature type="signal peptide" evidence="1">
    <location>
        <begin position="1"/>
        <end position="27"/>
    </location>
</feature>
<keyword evidence="4" id="KW-1185">Reference proteome</keyword>